<reference evidence="2 3" key="1">
    <citation type="journal article" date="2011" name="J. Bacteriol.">
        <title>Whole-genome shotgun sequencing of the sulfur-oxidizing chemoautotroph Tetrathiobacter kashmirensis.</title>
        <authorList>
            <person name="Ghosh W."/>
            <person name="George A."/>
            <person name="Agarwal A."/>
            <person name="Raj P."/>
            <person name="Alam M."/>
            <person name="Pyne P."/>
            <person name="Das Gupta S.K."/>
        </authorList>
    </citation>
    <scope>NUCLEOTIDE SEQUENCE [LARGE SCALE GENOMIC DNA]</scope>
    <source>
        <strain evidence="2 3">WT001</strain>
    </source>
</reference>
<dbReference type="EMBL" id="CP003555">
    <property type="protein sequence ID" value="AFK61538.1"/>
    <property type="molecule type" value="Genomic_DNA"/>
</dbReference>
<dbReference type="OrthoDB" id="5638848at2"/>
<organism evidence="2 3">
    <name type="scientific">Advenella kashmirensis (strain DSM 17095 / LMG 22695 / WT001)</name>
    <name type="common">Tetrathiobacter kashmirensis</name>
    <dbReference type="NCBI Taxonomy" id="1036672"/>
    <lineage>
        <taxon>Bacteria</taxon>
        <taxon>Pseudomonadati</taxon>
        <taxon>Pseudomonadota</taxon>
        <taxon>Betaproteobacteria</taxon>
        <taxon>Burkholderiales</taxon>
        <taxon>Alcaligenaceae</taxon>
    </lineage>
</organism>
<sequence>MNPQSTNFFVLTGGPGSGKTTLINQLTDMGYHCMSEAGRTVIRQQQSCGGGALPWNDKITYARLMYEHDLAAYRRACNMNGPVFFDRGIVDVVAYLQMEHLPVPETLQTAASHCRYHTTAFILPPWPQIYRRDQERQQDLPTAIATYHAMIKTYLQYGYTLVHVPRLPVAQRAVFILNAITSEHRSKKD</sequence>
<dbReference type="InterPro" id="IPR027417">
    <property type="entry name" value="P-loop_NTPase"/>
</dbReference>
<feature type="domain" description="NadR/Ttd14 AAA" evidence="1">
    <location>
        <begin position="9"/>
        <end position="172"/>
    </location>
</feature>
<dbReference type="Proteomes" id="UP000005267">
    <property type="component" value="Chromosome"/>
</dbReference>
<dbReference type="Gene3D" id="3.40.50.300">
    <property type="entry name" value="P-loop containing nucleotide triphosphate hydrolases"/>
    <property type="match status" value="1"/>
</dbReference>
<evidence type="ECO:0000259" key="1">
    <source>
        <dbReference type="Pfam" id="PF13521"/>
    </source>
</evidence>
<reference evidence="3" key="2">
    <citation type="journal article" date="2013" name="PLoS ONE">
        <title>Genome implosion elicits host-confinement in Alcaligenaceae: evidence from the comparative genomics of Tetrathiobacter kashmirensis, a pathogen in the making.</title>
        <authorList>
            <person name="Ghosh W."/>
            <person name="Alam M."/>
            <person name="Roy C."/>
            <person name="Pyne P."/>
            <person name="George A."/>
            <person name="Chakraborty R."/>
            <person name="Majumder S."/>
            <person name="Agarwal A."/>
            <person name="Chakraborty S."/>
            <person name="Majumdar S."/>
            <person name="Gupta S.K."/>
        </authorList>
    </citation>
    <scope>NUCLEOTIDE SEQUENCE [LARGE SCALE GENOMIC DNA]</scope>
    <source>
        <strain evidence="3">WT001</strain>
    </source>
</reference>
<dbReference type="AlphaFoldDB" id="I3U950"/>
<keyword evidence="3" id="KW-1185">Reference proteome</keyword>
<evidence type="ECO:0000313" key="2">
    <source>
        <dbReference type="EMBL" id="AFK61538.1"/>
    </source>
</evidence>
<evidence type="ECO:0000313" key="3">
    <source>
        <dbReference type="Proteomes" id="UP000005267"/>
    </source>
</evidence>
<name>I3U950_ADVKW</name>
<dbReference type="Pfam" id="PF13521">
    <property type="entry name" value="AAA_28"/>
    <property type="match status" value="1"/>
</dbReference>
<dbReference type="InterPro" id="IPR038727">
    <property type="entry name" value="NadR/Ttd14_AAA_dom"/>
</dbReference>
<dbReference type="HOGENOM" id="CLU_114480_0_0_4"/>
<accession>I3U950</accession>
<dbReference type="KEGG" id="aka:TKWG_05160"/>
<protein>
    <recommendedName>
        <fullName evidence="1">NadR/Ttd14 AAA domain-containing protein</fullName>
    </recommendedName>
</protein>
<proteinExistence type="predicted"/>
<dbReference type="SUPFAM" id="SSF52540">
    <property type="entry name" value="P-loop containing nucleoside triphosphate hydrolases"/>
    <property type="match status" value="1"/>
</dbReference>
<gene>
    <name evidence="2" type="ordered locus">TKWG_05160</name>
</gene>
<dbReference type="RefSeq" id="WP_014749629.1">
    <property type="nucleotide sequence ID" value="NC_017964.1"/>
</dbReference>